<dbReference type="Gene3D" id="3.40.50.2000">
    <property type="entry name" value="Glycogen Phosphorylase B"/>
    <property type="match status" value="1"/>
</dbReference>
<dbReference type="AlphaFoldDB" id="A0ABD1SE36"/>
<organism evidence="3 4">
    <name type="scientific">Abeliophyllum distichum</name>
    <dbReference type="NCBI Taxonomy" id="126358"/>
    <lineage>
        <taxon>Eukaryota</taxon>
        <taxon>Viridiplantae</taxon>
        <taxon>Streptophyta</taxon>
        <taxon>Embryophyta</taxon>
        <taxon>Tracheophyta</taxon>
        <taxon>Spermatophyta</taxon>
        <taxon>Magnoliopsida</taxon>
        <taxon>eudicotyledons</taxon>
        <taxon>Gunneridae</taxon>
        <taxon>Pentapetalae</taxon>
        <taxon>asterids</taxon>
        <taxon>lamiids</taxon>
        <taxon>Lamiales</taxon>
        <taxon>Oleaceae</taxon>
        <taxon>Forsythieae</taxon>
        <taxon>Abeliophyllum</taxon>
    </lineage>
</organism>
<name>A0ABD1SE36_9LAMI</name>
<evidence type="ECO:0000313" key="4">
    <source>
        <dbReference type="Proteomes" id="UP001604336"/>
    </source>
</evidence>
<accession>A0ABD1SE36</accession>
<reference evidence="4" key="1">
    <citation type="submission" date="2024-07" db="EMBL/GenBank/DDBJ databases">
        <title>Two chromosome-level genome assemblies of Korean endemic species Abeliophyllum distichum and Forsythia ovata (Oleaceae).</title>
        <authorList>
            <person name="Jang H."/>
        </authorList>
    </citation>
    <scope>NUCLEOTIDE SEQUENCE [LARGE SCALE GENOMIC DNA]</scope>
</reference>
<dbReference type="InterPro" id="IPR058980">
    <property type="entry name" value="Glyco_transf_N"/>
</dbReference>
<proteinExistence type="inferred from homology"/>
<gene>
    <name evidence="3" type="ORF">Adt_24193</name>
</gene>
<dbReference type="PANTHER" id="PTHR48044:SF22">
    <property type="entry name" value="GLYCOSYLTRANSFERASE"/>
    <property type="match status" value="1"/>
</dbReference>
<evidence type="ECO:0000313" key="3">
    <source>
        <dbReference type="EMBL" id="KAL2498643.1"/>
    </source>
</evidence>
<feature type="domain" description="Glycosyltransferase N-terminal" evidence="2">
    <location>
        <begin position="1"/>
        <end position="109"/>
    </location>
</feature>
<dbReference type="Proteomes" id="UP001604336">
    <property type="component" value="Unassembled WGS sequence"/>
</dbReference>
<evidence type="ECO:0000259" key="2">
    <source>
        <dbReference type="Pfam" id="PF26168"/>
    </source>
</evidence>
<comment type="similarity">
    <text evidence="1">Belongs to the UDP-glycosyltransferase family.</text>
</comment>
<dbReference type="EMBL" id="JBFOLK010000007">
    <property type="protein sequence ID" value="KAL2498643.1"/>
    <property type="molecule type" value="Genomic_DNA"/>
</dbReference>
<sequence>MVPLTEQGHLNQLLHLSRLISAYNIPVHYVGSTTHNRKVKFHVHGWDPLSVENFHFHEFQIPDFQSLPANPNASKKFPSHIQPAFDATSHLRRPVASILNSLSPTAHRVKEWEKKSTRNLKLASGIPSLSLNKWSRFEGTSAS</sequence>
<dbReference type="Pfam" id="PF26168">
    <property type="entry name" value="Glyco_transf_N"/>
    <property type="match status" value="1"/>
</dbReference>
<dbReference type="GO" id="GO:0008194">
    <property type="term" value="F:UDP-glycosyltransferase activity"/>
    <property type="evidence" value="ECO:0007669"/>
    <property type="project" value="UniProtKB-ARBA"/>
</dbReference>
<protein>
    <submittedName>
        <fullName evidence="3">Zeatin O-glucosyltransferase-like</fullName>
    </submittedName>
</protein>
<dbReference type="PANTHER" id="PTHR48044">
    <property type="entry name" value="GLYCOSYLTRANSFERASE"/>
    <property type="match status" value="1"/>
</dbReference>
<dbReference type="GO" id="GO:1901135">
    <property type="term" value="P:carbohydrate derivative metabolic process"/>
    <property type="evidence" value="ECO:0007669"/>
    <property type="project" value="UniProtKB-ARBA"/>
</dbReference>
<keyword evidence="4" id="KW-1185">Reference proteome</keyword>
<comment type="caution">
    <text evidence="3">The sequence shown here is derived from an EMBL/GenBank/DDBJ whole genome shotgun (WGS) entry which is preliminary data.</text>
</comment>
<dbReference type="SUPFAM" id="SSF53756">
    <property type="entry name" value="UDP-Glycosyltransferase/glycogen phosphorylase"/>
    <property type="match status" value="1"/>
</dbReference>
<evidence type="ECO:0000256" key="1">
    <source>
        <dbReference type="ARBA" id="ARBA00009995"/>
    </source>
</evidence>